<evidence type="ECO:0008006" key="4">
    <source>
        <dbReference type="Google" id="ProtNLM"/>
    </source>
</evidence>
<reference evidence="3" key="2">
    <citation type="submission" date="2023-11" db="UniProtKB">
        <authorList>
            <consortium name="WormBaseParasite"/>
        </authorList>
    </citation>
    <scope>IDENTIFICATION</scope>
</reference>
<dbReference type="PANTHER" id="PTHR14659">
    <property type="entry name" value="ALPHA- AND GAMMA-ADAPTIN-BINDING PROTEIN P34"/>
    <property type="match status" value="1"/>
</dbReference>
<dbReference type="InterPro" id="IPR019341">
    <property type="entry name" value="Alpha/Gamma-adaptin-bd_p34"/>
</dbReference>
<dbReference type="WBParaSite" id="TREG1_16170.1">
    <property type="protein sequence ID" value="TREG1_16170.1"/>
    <property type="gene ID" value="TREG1_16170"/>
</dbReference>
<dbReference type="AlphaFoldDB" id="A0AA85J7S3"/>
<dbReference type="Proteomes" id="UP000050795">
    <property type="component" value="Unassembled WGS sequence"/>
</dbReference>
<name>A0AA85J7S3_TRIRE</name>
<evidence type="ECO:0000313" key="2">
    <source>
        <dbReference type="Proteomes" id="UP000050795"/>
    </source>
</evidence>
<proteinExistence type="predicted"/>
<keyword evidence="2" id="KW-1185">Reference proteome</keyword>
<sequence>MSEPETVFINVSESPNNLETFFSNLVRIDESKFSLKIDCKYYTADVIVRSALKTDVLNNPSKLSNVHGMIIFFDGDKVSSWNDALAFMRLAVEHDVSIRLLVCHTITPSALLRSEPDAASAVIHTVLDHVFELVEISPAEDTIEEDEEYGVKRIKSVFEAYMWPNMKLKEGISDRSKSSQVKQKDEYSDTHNQSKSENHLSTGVNNINLNNDPEASDSSTCDEDNFEDLFKQLPVLREELASLNSSDRYKMAEKITCKIWRAIGGSEEEIAGLHSDSD</sequence>
<feature type="region of interest" description="Disordered" evidence="1">
    <location>
        <begin position="174"/>
        <end position="222"/>
    </location>
</feature>
<accession>A0AA85J7S3</accession>
<dbReference type="Gene3D" id="3.40.50.11960">
    <property type="match status" value="1"/>
</dbReference>
<feature type="compositionally biased region" description="Basic and acidic residues" evidence="1">
    <location>
        <begin position="174"/>
        <end position="198"/>
    </location>
</feature>
<evidence type="ECO:0000256" key="1">
    <source>
        <dbReference type="SAM" id="MobiDB-lite"/>
    </source>
</evidence>
<protein>
    <recommendedName>
        <fullName evidence="4">Alpha-and gamma-adaptin-binding protein p34</fullName>
    </recommendedName>
</protein>
<dbReference type="Pfam" id="PF10199">
    <property type="entry name" value="Adaptin_binding"/>
    <property type="match status" value="1"/>
</dbReference>
<reference evidence="2" key="1">
    <citation type="submission" date="2022-06" db="EMBL/GenBank/DDBJ databases">
        <authorList>
            <person name="Berger JAMES D."/>
            <person name="Berger JAMES D."/>
        </authorList>
    </citation>
    <scope>NUCLEOTIDE SEQUENCE [LARGE SCALE GENOMIC DNA]</scope>
</reference>
<evidence type="ECO:0000313" key="3">
    <source>
        <dbReference type="WBParaSite" id="TREG1_16170.1"/>
    </source>
</evidence>
<organism evidence="2 3">
    <name type="scientific">Trichobilharzia regenti</name>
    <name type="common">Nasal bird schistosome</name>
    <dbReference type="NCBI Taxonomy" id="157069"/>
    <lineage>
        <taxon>Eukaryota</taxon>
        <taxon>Metazoa</taxon>
        <taxon>Spiralia</taxon>
        <taxon>Lophotrochozoa</taxon>
        <taxon>Platyhelminthes</taxon>
        <taxon>Trematoda</taxon>
        <taxon>Digenea</taxon>
        <taxon>Strigeidida</taxon>
        <taxon>Schistosomatoidea</taxon>
        <taxon>Schistosomatidae</taxon>
        <taxon>Trichobilharzia</taxon>
    </lineage>
</organism>
<dbReference type="PANTHER" id="PTHR14659:SF1">
    <property type="entry name" value="ALPHA- AND GAMMA-ADAPTIN-BINDING PROTEIN P34"/>
    <property type="match status" value="1"/>
</dbReference>
<feature type="compositionally biased region" description="Polar residues" evidence="1">
    <location>
        <begin position="199"/>
        <end position="219"/>
    </location>
</feature>